<feature type="region of interest" description="Disordered" evidence="1">
    <location>
        <begin position="188"/>
        <end position="238"/>
    </location>
</feature>
<reference evidence="3 4" key="1">
    <citation type="submission" date="2007-06" db="EMBL/GenBank/DDBJ databases">
        <title>The Genome Sequence of Coccidioides posadasii RMSCC_3488.</title>
        <authorList>
            <consortium name="Coccidioides Genome Resources Consortium"/>
            <consortium name="The Broad Institute Genome Sequencing Platform"/>
            <person name="Henn M.R."/>
            <person name="Sykes S."/>
            <person name="Young S."/>
            <person name="Jaffe D."/>
            <person name="Berlin A."/>
            <person name="Alvarez P."/>
            <person name="Butler J."/>
            <person name="Gnerre S."/>
            <person name="Grabherr M."/>
            <person name="Mauceli E."/>
            <person name="Brockman W."/>
            <person name="Kodira C."/>
            <person name="Alvarado L."/>
            <person name="Zeng Q."/>
            <person name="Crawford M."/>
            <person name="Antoine C."/>
            <person name="Devon K."/>
            <person name="Galgiani J."/>
            <person name="Orsborn K."/>
            <person name="Lewis M.L."/>
            <person name="Nusbaum C."/>
            <person name="Galagan J."/>
            <person name="Birren B."/>
        </authorList>
    </citation>
    <scope>NUCLEOTIDE SEQUENCE [LARGE SCALE GENOMIC DNA]</scope>
    <source>
        <strain evidence="3 4">RMSCC 3488</strain>
    </source>
</reference>
<feature type="region of interest" description="Disordered" evidence="1">
    <location>
        <begin position="558"/>
        <end position="600"/>
    </location>
</feature>
<dbReference type="Proteomes" id="UP000054567">
    <property type="component" value="Unassembled WGS sequence"/>
</dbReference>
<protein>
    <recommendedName>
        <fullName evidence="2">UspA domain-containing protein</fullName>
    </recommendedName>
</protein>
<evidence type="ECO:0000313" key="4">
    <source>
        <dbReference type="Proteomes" id="UP000054567"/>
    </source>
</evidence>
<dbReference type="PRINTS" id="PR01438">
    <property type="entry name" value="UNVRSLSTRESS"/>
</dbReference>
<evidence type="ECO:0000313" key="3">
    <source>
        <dbReference type="EMBL" id="KMM70605.1"/>
    </source>
</evidence>
<dbReference type="VEuPathDB" id="FungiDB:CPAG_06916"/>
<dbReference type="AlphaFoldDB" id="A0A0J6FMG0"/>
<sequence length="721" mass="77750">MSQPPHMSLEAALDEERREILDILEGRKHAQQQAPRPGRRASPAPPVRSMLDIAPDSGAQRHGSIAGIGVGVTQPPNRSTAKPGTGVRSMLDPIAPSPLRLTQSATSSPTTDTAPSQETPEGHRRASDASSKGLPEIKKRHGVDPQQDYQFEMLPSIPNYALPKRVTQGGKLGHHNNTTHKNSMAAVMSGADFGPFPGAPRGRQTGRHPSLPGQSRSPSSRLGRSQSPGTRLLNTNSMNLMSTPGKFVTDSGKVINMDHAYRRLSAAALSRSGGSLANYPGKAAPKQADGVDGTAEGDVRLQKDYYSDTLDGGFSEDYTSEEDVGDTSSGEDAWKSEIHRGRRRTRKRADADGPGQGSSNSGGPRKIRNLLDAAEEERAKVSSSYKVKSLLDPVAPRTTKAASEKPIHKRTGVHPNTSFDITASTGNTPAGSEDEAEFSDIKKAQNLSVYMSPVDQSVPNRVIRTVIRGDFTKLQEEGDRGQRRLRKYLVATDLSEESTYALEWTIGTILRDGDTMYAVYAVEDESGSSKTTGDADSTSSVHINDGAKAMLDITTTVGSQTEKTLGDPNRASAHSSPRGSSTYLIPESKSGSIDSRGTTKNEADRLHAIDLLTQTVVRLLRKTRLQVRVAIEIIHCKSPKHLITEAIDALEPTLVVLGSRGRSALKGVLLGSFSNYIVTKSSVPVMVARKKLRKHAKYKNTHVRFSNNLTAPKKLAFAKVD</sequence>
<evidence type="ECO:0000256" key="1">
    <source>
        <dbReference type="SAM" id="MobiDB-lite"/>
    </source>
</evidence>
<reference evidence="4" key="2">
    <citation type="journal article" date="2009" name="Genome Res.">
        <title>Comparative genomic analyses of the human fungal pathogens Coccidioides and their relatives.</title>
        <authorList>
            <person name="Sharpton T.J."/>
            <person name="Stajich J.E."/>
            <person name="Rounsley S.D."/>
            <person name="Gardner M.J."/>
            <person name="Wortman J.R."/>
            <person name="Jordar V.S."/>
            <person name="Maiti R."/>
            <person name="Kodira C.D."/>
            <person name="Neafsey D.E."/>
            <person name="Zeng Q."/>
            <person name="Hung C.-Y."/>
            <person name="McMahan C."/>
            <person name="Muszewska A."/>
            <person name="Grynberg M."/>
            <person name="Mandel M.A."/>
            <person name="Kellner E.M."/>
            <person name="Barker B.M."/>
            <person name="Galgiani J.N."/>
            <person name="Orbach M.J."/>
            <person name="Kirkland T.N."/>
            <person name="Cole G.T."/>
            <person name="Henn M.R."/>
            <person name="Birren B.W."/>
            <person name="Taylor J.W."/>
        </authorList>
    </citation>
    <scope>NUCLEOTIDE SEQUENCE [LARGE SCALE GENOMIC DNA]</scope>
    <source>
        <strain evidence="4">RMSCC 3488</strain>
    </source>
</reference>
<proteinExistence type="predicted"/>
<dbReference type="InterPro" id="IPR006016">
    <property type="entry name" value="UspA"/>
</dbReference>
<dbReference type="InterPro" id="IPR014729">
    <property type="entry name" value="Rossmann-like_a/b/a_fold"/>
</dbReference>
<dbReference type="InterPro" id="IPR006015">
    <property type="entry name" value="Universal_stress_UspA"/>
</dbReference>
<dbReference type="CDD" id="cd23659">
    <property type="entry name" value="USP_At3g01520-like"/>
    <property type="match status" value="1"/>
</dbReference>
<dbReference type="Pfam" id="PF00582">
    <property type="entry name" value="Usp"/>
    <property type="match status" value="1"/>
</dbReference>
<feature type="compositionally biased region" description="Low complexity" evidence="1">
    <location>
        <begin position="31"/>
        <end position="42"/>
    </location>
</feature>
<feature type="compositionally biased region" description="Low complexity" evidence="1">
    <location>
        <begin position="102"/>
        <end position="117"/>
    </location>
</feature>
<feature type="domain" description="UspA" evidence="2">
    <location>
        <begin position="609"/>
        <end position="689"/>
    </location>
</feature>
<dbReference type="EMBL" id="DS268112">
    <property type="protein sequence ID" value="KMM70605.1"/>
    <property type="molecule type" value="Genomic_DNA"/>
</dbReference>
<reference evidence="4" key="3">
    <citation type="journal article" date="2010" name="Genome Res.">
        <title>Population genomic sequencing of Coccidioides fungi reveals recent hybridization and transposon control.</title>
        <authorList>
            <person name="Neafsey D.E."/>
            <person name="Barker B.M."/>
            <person name="Sharpton T.J."/>
            <person name="Stajich J.E."/>
            <person name="Park D.J."/>
            <person name="Whiston E."/>
            <person name="Hung C.-Y."/>
            <person name="McMahan C."/>
            <person name="White J."/>
            <person name="Sykes S."/>
            <person name="Heiman D."/>
            <person name="Young S."/>
            <person name="Zeng Q."/>
            <person name="Abouelleil A."/>
            <person name="Aftuck L."/>
            <person name="Bessette D."/>
            <person name="Brown A."/>
            <person name="FitzGerald M."/>
            <person name="Lui A."/>
            <person name="Macdonald J.P."/>
            <person name="Priest M."/>
            <person name="Orbach M.J."/>
            <person name="Galgiani J.N."/>
            <person name="Kirkland T.N."/>
            <person name="Cole G.T."/>
            <person name="Birren B.W."/>
            <person name="Henn M.R."/>
            <person name="Taylor J.W."/>
            <person name="Rounsley S.D."/>
        </authorList>
    </citation>
    <scope>NUCLEOTIDE SEQUENCE [LARGE SCALE GENOMIC DNA]</scope>
    <source>
        <strain evidence="4">RMSCC 3488</strain>
    </source>
</reference>
<dbReference type="PANTHER" id="PTHR46100:SF4">
    <property type="entry name" value="USPA DOMAIN-CONTAINING PROTEIN"/>
    <property type="match status" value="1"/>
</dbReference>
<dbReference type="OrthoDB" id="992776at2759"/>
<accession>A0A0J6FMG0</accession>
<dbReference type="PANTHER" id="PTHR46100">
    <property type="entry name" value="IMP2'P"/>
    <property type="match status" value="1"/>
</dbReference>
<evidence type="ECO:0000259" key="2">
    <source>
        <dbReference type="Pfam" id="PF00582"/>
    </source>
</evidence>
<feature type="region of interest" description="Disordered" evidence="1">
    <location>
        <begin position="23"/>
        <end position="142"/>
    </location>
</feature>
<name>A0A0J6FMG0_COCPO</name>
<gene>
    <name evidence="3" type="ORF">CPAG_06916</name>
</gene>
<feature type="region of interest" description="Disordered" evidence="1">
    <location>
        <begin position="396"/>
        <end position="420"/>
    </location>
</feature>
<feature type="compositionally biased region" description="Polar residues" evidence="1">
    <location>
        <begin position="572"/>
        <end position="596"/>
    </location>
</feature>
<dbReference type="SUPFAM" id="SSF52402">
    <property type="entry name" value="Adenine nucleotide alpha hydrolases-like"/>
    <property type="match status" value="1"/>
</dbReference>
<dbReference type="Gene3D" id="3.40.50.620">
    <property type="entry name" value="HUPs"/>
    <property type="match status" value="1"/>
</dbReference>
<organism evidence="3 4">
    <name type="scientific">Coccidioides posadasii RMSCC 3488</name>
    <dbReference type="NCBI Taxonomy" id="454284"/>
    <lineage>
        <taxon>Eukaryota</taxon>
        <taxon>Fungi</taxon>
        <taxon>Dikarya</taxon>
        <taxon>Ascomycota</taxon>
        <taxon>Pezizomycotina</taxon>
        <taxon>Eurotiomycetes</taxon>
        <taxon>Eurotiomycetidae</taxon>
        <taxon>Onygenales</taxon>
        <taxon>Onygenaceae</taxon>
        <taxon>Coccidioides</taxon>
    </lineage>
</organism>
<feature type="compositionally biased region" description="Polar residues" evidence="1">
    <location>
        <begin position="212"/>
        <end position="238"/>
    </location>
</feature>
<feature type="region of interest" description="Disordered" evidence="1">
    <location>
        <begin position="308"/>
        <end position="366"/>
    </location>
</feature>